<dbReference type="EMBL" id="CP144101">
    <property type="protein sequence ID" value="WWC88248.1"/>
    <property type="molecule type" value="Genomic_DNA"/>
</dbReference>
<dbReference type="InterPro" id="IPR015947">
    <property type="entry name" value="PUA-like_sf"/>
</dbReference>
<dbReference type="Proteomes" id="UP001355207">
    <property type="component" value="Chromosome 4"/>
</dbReference>
<evidence type="ECO:0000313" key="2">
    <source>
        <dbReference type="Proteomes" id="UP001355207"/>
    </source>
</evidence>
<gene>
    <name evidence="1" type="ORF">L201_003154</name>
</gene>
<evidence type="ECO:0008006" key="3">
    <source>
        <dbReference type="Google" id="ProtNLM"/>
    </source>
</evidence>
<dbReference type="RefSeq" id="XP_066075011.1">
    <property type="nucleotide sequence ID" value="XM_066218914.1"/>
</dbReference>
<sequence>MEVETENPKTDIILSMARTPSEDYMQQIVSQIKTHEFRKRLYPSTVQRIWFYETSPISAITYICGTLPAHNRITDGTLDDEIGIGNKEYNENDGKDKDWLGYDYAYKITSCYKLPKPITLKEMKEKYGIKGAPRGMVYVTYRMMDDIKLDDQKCVWKTN</sequence>
<organism evidence="1 2">
    <name type="scientific">Kwoniella dendrophila CBS 6074</name>
    <dbReference type="NCBI Taxonomy" id="1295534"/>
    <lineage>
        <taxon>Eukaryota</taxon>
        <taxon>Fungi</taxon>
        <taxon>Dikarya</taxon>
        <taxon>Basidiomycota</taxon>
        <taxon>Agaricomycotina</taxon>
        <taxon>Tremellomycetes</taxon>
        <taxon>Tremellales</taxon>
        <taxon>Cryptococcaceae</taxon>
        <taxon>Kwoniella</taxon>
    </lineage>
</organism>
<evidence type="ECO:0000313" key="1">
    <source>
        <dbReference type="EMBL" id="WWC88248.1"/>
    </source>
</evidence>
<proteinExistence type="predicted"/>
<dbReference type="SUPFAM" id="SSF88697">
    <property type="entry name" value="PUA domain-like"/>
    <property type="match status" value="1"/>
</dbReference>
<dbReference type="GeneID" id="91093824"/>
<protein>
    <recommendedName>
        <fullName evidence="3">ASCH domain-containing protein</fullName>
    </recommendedName>
</protein>
<keyword evidence="2" id="KW-1185">Reference proteome</keyword>
<reference evidence="1 2" key="1">
    <citation type="submission" date="2024-01" db="EMBL/GenBank/DDBJ databases">
        <title>Comparative genomics of Cryptococcus and Kwoniella reveals pathogenesis evolution and contrasting modes of karyotype evolution via chromosome fusion or intercentromeric recombination.</title>
        <authorList>
            <person name="Coelho M.A."/>
            <person name="David-Palma M."/>
            <person name="Shea T."/>
            <person name="Bowers K."/>
            <person name="McGinley-Smith S."/>
            <person name="Mohammad A.W."/>
            <person name="Gnirke A."/>
            <person name="Yurkov A.M."/>
            <person name="Nowrousian M."/>
            <person name="Sun S."/>
            <person name="Cuomo C.A."/>
            <person name="Heitman J."/>
        </authorList>
    </citation>
    <scope>NUCLEOTIDE SEQUENCE [LARGE SCALE GENOMIC DNA]</scope>
    <source>
        <strain evidence="1 2">CBS 6074</strain>
    </source>
</reference>
<accession>A0AAX4JTM8</accession>
<dbReference type="AlphaFoldDB" id="A0AAX4JTM8"/>
<name>A0AAX4JTM8_9TREE</name>